<comment type="function">
    <text evidence="8">Catalyzes the complex heterocyclic radical-mediated conversion of 6-carboxy-5,6,7,8-tetrahydropterin (CPH4) to 7-carboxy-7-deazaguanine (CDG), a step common to the biosynthetic pathways of all 7-deazapurine-containing compounds.</text>
</comment>
<dbReference type="SUPFAM" id="SSF102114">
    <property type="entry name" value="Radical SAM enzymes"/>
    <property type="match status" value="1"/>
</dbReference>
<comment type="caution">
    <text evidence="8">Lacks conserved residue(s) required for the propagation of feature annotation.</text>
</comment>
<evidence type="ECO:0000256" key="3">
    <source>
        <dbReference type="ARBA" id="ARBA00022723"/>
    </source>
</evidence>
<evidence type="ECO:0000256" key="4">
    <source>
        <dbReference type="ARBA" id="ARBA00022842"/>
    </source>
</evidence>
<feature type="domain" description="Radical SAM core" evidence="9">
    <location>
        <begin position="70"/>
        <end position="309"/>
    </location>
</feature>
<evidence type="ECO:0000256" key="7">
    <source>
        <dbReference type="ARBA" id="ARBA00023239"/>
    </source>
</evidence>
<comment type="cofactor">
    <cofactor evidence="8">
        <name>[4Fe-4S] cluster</name>
        <dbReference type="ChEBI" id="CHEBI:49883"/>
    </cofactor>
    <text evidence="8">Binds 1 [4Fe-4S] cluster. The cluster is coordinated with 3 cysteines and an exchangeable S-adenosyl-L-methionine.</text>
</comment>
<proteinExistence type="inferred from homology"/>
<accession>A0A4R2GE16</accession>
<dbReference type="PANTHER" id="PTHR42836:SF1">
    <property type="entry name" value="7-CARBOXY-7-DEAZAGUANINE SYNTHASE"/>
    <property type="match status" value="1"/>
</dbReference>
<feature type="binding site" evidence="8">
    <location>
        <position position="83"/>
    </location>
    <ligand>
        <name>[4Fe-4S] cluster</name>
        <dbReference type="ChEBI" id="CHEBI:49883"/>
        <note>4Fe-4S-S-AdoMet</note>
    </ligand>
</feature>
<keyword evidence="3 8" id="KW-0479">Metal-binding</keyword>
<evidence type="ECO:0000313" key="10">
    <source>
        <dbReference type="EMBL" id="TCO05992.1"/>
    </source>
</evidence>
<keyword evidence="1 8" id="KW-0004">4Fe-4S</keyword>
<protein>
    <recommendedName>
        <fullName evidence="8">7-carboxy-7-deazaguanine synthase</fullName>
        <shortName evidence="8">CDG synthase</shortName>
        <ecNumber evidence="8">4.3.99.3</ecNumber>
    </recommendedName>
    <alternativeName>
        <fullName evidence="8">Queuosine biosynthesis protein QueE</fullName>
    </alternativeName>
</protein>
<dbReference type="UniPathway" id="UPA00391"/>
<comment type="similarity">
    <text evidence="8">Belongs to the radical SAM superfamily. 7-carboxy-7-deazaguanine synthase family.</text>
</comment>
<evidence type="ECO:0000259" key="9">
    <source>
        <dbReference type="PROSITE" id="PS51918"/>
    </source>
</evidence>
<dbReference type="CDD" id="cd01335">
    <property type="entry name" value="Radical_SAM"/>
    <property type="match status" value="1"/>
</dbReference>
<reference evidence="10 11" key="1">
    <citation type="submission" date="2019-03" db="EMBL/GenBank/DDBJ databases">
        <title>Genomic Encyclopedia of Type Strains, Phase IV (KMG-IV): sequencing the most valuable type-strain genomes for metagenomic binning, comparative biology and taxonomic classification.</title>
        <authorList>
            <person name="Goeker M."/>
        </authorList>
    </citation>
    <scope>NUCLEOTIDE SEQUENCE [LARGE SCALE GENOMIC DNA]</scope>
    <source>
        <strain evidence="10 11">DSM 24179</strain>
    </source>
</reference>
<feature type="binding site" evidence="8">
    <location>
        <begin position="64"/>
        <end position="66"/>
    </location>
    <ligand>
        <name>substrate</name>
    </ligand>
</feature>
<dbReference type="SFLD" id="SFLDS00029">
    <property type="entry name" value="Radical_SAM"/>
    <property type="match status" value="1"/>
</dbReference>
<name>A0A4R2GE16_9BACT</name>
<comment type="cofactor">
    <cofactor evidence="8">
        <name>Mg(2+)</name>
        <dbReference type="ChEBI" id="CHEBI:18420"/>
    </cofactor>
</comment>
<dbReference type="HAMAP" id="MF_00917">
    <property type="entry name" value="QueE"/>
    <property type="match status" value="1"/>
</dbReference>
<dbReference type="InterPro" id="IPR007197">
    <property type="entry name" value="rSAM"/>
</dbReference>
<dbReference type="EC" id="4.3.99.3" evidence="8"/>
<gene>
    <name evidence="8" type="primary">queE</name>
    <name evidence="10" type="ORF">EV194_11543</name>
</gene>
<dbReference type="EMBL" id="SLWK01000015">
    <property type="protein sequence ID" value="TCO05992.1"/>
    <property type="molecule type" value="Genomic_DNA"/>
</dbReference>
<dbReference type="GO" id="GO:0008616">
    <property type="term" value="P:tRNA queuosine(34) biosynthetic process"/>
    <property type="evidence" value="ECO:0007669"/>
    <property type="project" value="UniProtKB-UniRule"/>
</dbReference>
<organism evidence="10 11">
    <name type="scientific">Natronoflexus pectinivorans</name>
    <dbReference type="NCBI Taxonomy" id="682526"/>
    <lineage>
        <taxon>Bacteria</taxon>
        <taxon>Pseudomonadati</taxon>
        <taxon>Bacteroidota</taxon>
        <taxon>Bacteroidia</taxon>
        <taxon>Marinilabiliales</taxon>
        <taxon>Marinilabiliaceae</taxon>
        <taxon>Natronoflexus</taxon>
    </lineage>
</organism>
<comment type="cofactor">
    <cofactor evidence="8">
        <name>S-adenosyl-L-methionine</name>
        <dbReference type="ChEBI" id="CHEBI:59789"/>
    </cofactor>
    <text evidence="8">Binds 1 S-adenosyl-L-methionine per subunit.</text>
</comment>
<dbReference type="InterPro" id="IPR058240">
    <property type="entry name" value="rSAM_sf"/>
</dbReference>
<keyword evidence="5 8" id="KW-0408">Iron</keyword>
<dbReference type="PROSITE" id="PS51918">
    <property type="entry name" value="RADICAL_SAM"/>
    <property type="match status" value="1"/>
</dbReference>
<dbReference type="AlphaFoldDB" id="A0A4R2GE16"/>
<feature type="binding site" evidence="8">
    <location>
        <position position="99"/>
    </location>
    <ligand>
        <name>[4Fe-4S] cluster</name>
        <dbReference type="ChEBI" id="CHEBI:49883"/>
        <note>4Fe-4S-S-AdoMet</note>
    </ligand>
</feature>
<keyword evidence="11" id="KW-1185">Reference proteome</keyword>
<dbReference type="GO" id="GO:0000287">
    <property type="term" value="F:magnesium ion binding"/>
    <property type="evidence" value="ECO:0007669"/>
    <property type="project" value="UniProtKB-UniRule"/>
</dbReference>
<dbReference type="PANTHER" id="PTHR42836">
    <property type="entry name" value="7-CARBOXY-7-DEAZAGUANINE SYNTHASE"/>
    <property type="match status" value="1"/>
</dbReference>
<keyword evidence="2 8" id="KW-0949">S-adenosyl-L-methionine</keyword>
<keyword evidence="4 8" id="KW-0460">Magnesium</keyword>
<keyword evidence="8" id="KW-0671">Queuosine biosynthesis</keyword>
<keyword evidence="7 8" id="KW-0456">Lyase</keyword>
<dbReference type="Gene3D" id="3.20.20.70">
    <property type="entry name" value="Aldolase class I"/>
    <property type="match status" value="1"/>
</dbReference>
<sequence>MIQQTVIKHKFSVSGLRTPVSEKLKAMSTKIVLANEGVFPITKDINGAALSQLPATAIPVAGTIQGEGKLAGVPSLFIRFSSCNLRCIWQLPDGSYSRCDTPYASFDTQQVVHTTVKEVIQLVKKNLGSIRHVVITGGEPLMQKDALAELACGLKNELNVHLTIETNGSMFNKDVAENIDLFSISPKLANSEPNPEKLKALGLNPSGPLSYHAQRRYNSKALQSYINLCNESDKEMQLKFVVGKPEDEQEIINDFLNQLNGWKPSDIMLMPLGANEEELKQTTPLTLEMAIRNGWRFTPRVHIDIFGCKPGV</sequence>
<dbReference type="GO" id="GO:0051539">
    <property type="term" value="F:4 iron, 4 sulfur cluster binding"/>
    <property type="evidence" value="ECO:0007669"/>
    <property type="project" value="UniProtKB-UniRule"/>
</dbReference>
<comment type="pathway">
    <text evidence="8">Purine metabolism; 7-cyano-7-deazaguanine biosynthesis.</text>
</comment>
<feature type="binding site" evidence="8">
    <location>
        <begin position="185"/>
        <end position="187"/>
    </location>
    <ligand>
        <name>S-adenosyl-L-methionine</name>
        <dbReference type="ChEBI" id="CHEBI:59789"/>
    </ligand>
</feature>
<comment type="caution">
    <text evidence="10">The sequence shown here is derived from an EMBL/GenBank/DDBJ whole genome shotgun (WGS) entry which is preliminary data.</text>
</comment>
<evidence type="ECO:0000256" key="6">
    <source>
        <dbReference type="ARBA" id="ARBA00023014"/>
    </source>
</evidence>
<evidence type="ECO:0000256" key="2">
    <source>
        <dbReference type="ARBA" id="ARBA00022691"/>
    </source>
</evidence>
<dbReference type="InterPro" id="IPR024924">
    <property type="entry name" value="7-CO-7-deazaguanine_synth-like"/>
</dbReference>
<dbReference type="GO" id="GO:0016840">
    <property type="term" value="F:carbon-nitrogen lyase activity"/>
    <property type="evidence" value="ECO:0007669"/>
    <property type="project" value="UniProtKB-UniRule"/>
</dbReference>
<evidence type="ECO:0000256" key="1">
    <source>
        <dbReference type="ARBA" id="ARBA00022485"/>
    </source>
</evidence>
<evidence type="ECO:0000256" key="8">
    <source>
        <dbReference type="HAMAP-Rule" id="MF_00917"/>
    </source>
</evidence>
<comment type="subunit">
    <text evidence="8">Homodimer.</text>
</comment>
<comment type="catalytic activity">
    <reaction evidence="8">
        <text>6-carboxy-5,6,7,8-tetrahydropterin + H(+) = 7-carboxy-7-carbaguanine + NH4(+)</text>
        <dbReference type="Rhea" id="RHEA:27974"/>
        <dbReference type="ChEBI" id="CHEBI:15378"/>
        <dbReference type="ChEBI" id="CHEBI:28938"/>
        <dbReference type="ChEBI" id="CHEBI:61032"/>
        <dbReference type="ChEBI" id="CHEBI:61036"/>
        <dbReference type="EC" id="4.3.99.3"/>
    </reaction>
</comment>
<evidence type="ECO:0000256" key="5">
    <source>
        <dbReference type="ARBA" id="ARBA00023004"/>
    </source>
</evidence>
<keyword evidence="6 8" id="KW-0411">Iron-sulfur</keyword>
<dbReference type="Proteomes" id="UP000295221">
    <property type="component" value="Unassembled WGS sequence"/>
</dbReference>
<feature type="binding site" evidence="8">
    <location>
        <position position="136"/>
    </location>
    <ligand>
        <name>substrate</name>
    </ligand>
</feature>
<dbReference type="Pfam" id="PF04055">
    <property type="entry name" value="Radical_SAM"/>
    <property type="match status" value="1"/>
</dbReference>
<feature type="binding site" evidence="8">
    <location>
        <position position="138"/>
    </location>
    <ligand>
        <name>S-adenosyl-L-methionine</name>
        <dbReference type="ChEBI" id="CHEBI:59789"/>
    </ligand>
</feature>
<dbReference type="InterPro" id="IPR013785">
    <property type="entry name" value="Aldolase_TIM"/>
</dbReference>
<evidence type="ECO:0000313" key="11">
    <source>
        <dbReference type="Proteomes" id="UP000295221"/>
    </source>
</evidence>
<feature type="binding site" evidence="8">
    <location>
        <position position="87"/>
    </location>
    <ligand>
        <name>[4Fe-4S] cluster</name>
        <dbReference type="ChEBI" id="CHEBI:49883"/>
        <note>4Fe-4S-S-AdoMet</note>
    </ligand>
</feature>
<dbReference type="GO" id="GO:1904047">
    <property type="term" value="F:S-adenosyl-L-methionine binding"/>
    <property type="evidence" value="ECO:0007669"/>
    <property type="project" value="UniProtKB-UniRule"/>
</dbReference>
<feature type="binding site" evidence="8">
    <location>
        <position position="79"/>
    </location>
    <ligand>
        <name>substrate</name>
    </ligand>
</feature>
<feature type="binding site" evidence="8">
    <location>
        <position position="101"/>
    </location>
    <ligand>
        <name>Mg(2+)</name>
        <dbReference type="ChEBI" id="CHEBI:18420"/>
    </ligand>
</feature>